<dbReference type="EMBL" id="JBHSCY010000001">
    <property type="protein sequence ID" value="MFC4268563.1"/>
    <property type="molecule type" value="Genomic_DNA"/>
</dbReference>
<feature type="domain" description="Secretion system C-terminal sorting" evidence="2">
    <location>
        <begin position="305"/>
        <end position="370"/>
    </location>
</feature>
<organism evidence="3 4">
    <name type="scientific">Polaribacter marinivivus</name>
    <dbReference type="NCBI Taxonomy" id="1524260"/>
    <lineage>
        <taxon>Bacteria</taxon>
        <taxon>Pseudomonadati</taxon>
        <taxon>Bacteroidota</taxon>
        <taxon>Flavobacteriia</taxon>
        <taxon>Flavobacteriales</taxon>
        <taxon>Flavobacteriaceae</taxon>
    </lineage>
</organism>
<accession>A0ABV8R8L7</accession>
<dbReference type="SUPFAM" id="SSF50998">
    <property type="entry name" value="Quinoprotein alcohol dehydrogenase-like"/>
    <property type="match status" value="1"/>
</dbReference>
<keyword evidence="1" id="KW-0732">Signal</keyword>
<evidence type="ECO:0000256" key="1">
    <source>
        <dbReference type="ARBA" id="ARBA00022729"/>
    </source>
</evidence>
<evidence type="ECO:0000313" key="4">
    <source>
        <dbReference type="Proteomes" id="UP001595826"/>
    </source>
</evidence>
<keyword evidence="4" id="KW-1185">Reference proteome</keyword>
<evidence type="ECO:0000259" key="2">
    <source>
        <dbReference type="Pfam" id="PF18962"/>
    </source>
</evidence>
<dbReference type="Pfam" id="PF18962">
    <property type="entry name" value="Por_Secre_tail"/>
    <property type="match status" value="1"/>
</dbReference>
<dbReference type="Proteomes" id="UP001595826">
    <property type="component" value="Unassembled WGS sequence"/>
</dbReference>
<evidence type="ECO:0000313" key="3">
    <source>
        <dbReference type="EMBL" id="MFC4268563.1"/>
    </source>
</evidence>
<sequence>MKDLIVYILLIGFNLSIHCQISNFKDKFELPDQVKETSGLLFFKGKIITHNDSGDSANLYELDSLNGNLLRTINITNATNVDWEDIAEDNTHIYIGDFGNNNGNRTDLKIYKILKSDFENSNTVTAEIISFDYEDQTDFTTRPNNNNFDAEALIAYNNSLYIFSKNWLNVETRVYKLPTLSGNYTAIKISKANVEGLITGAVTSNDHIILCGYDATAPFLIFISANRSPDENVFSNGFEKYSFTNELGAGHQVEGITIFDDGKFYISREASNNQFFTFTQKLFEFTDNRALTLGTKFNNKSLANIYPNPIKTSFIINSNKPIKDIYIYNLLGKKVLKSSSKNINISALKKGVYMIKILFDDRSFTSKKIIKL</sequence>
<dbReference type="NCBIfam" id="TIGR04183">
    <property type="entry name" value="Por_Secre_tail"/>
    <property type="match status" value="1"/>
</dbReference>
<proteinExistence type="predicted"/>
<dbReference type="RefSeq" id="WP_377409085.1">
    <property type="nucleotide sequence ID" value="NZ_JBHSCY010000001.1"/>
</dbReference>
<protein>
    <submittedName>
        <fullName evidence="3">T9SS type A sorting domain-containing protein</fullName>
    </submittedName>
</protein>
<dbReference type="InterPro" id="IPR026444">
    <property type="entry name" value="Secre_tail"/>
</dbReference>
<name>A0ABV8R8L7_9FLAO</name>
<comment type="caution">
    <text evidence="3">The sequence shown here is derived from an EMBL/GenBank/DDBJ whole genome shotgun (WGS) entry which is preliminary data.</text>
</comment>
<dbReference type="InterPro" id="IPR011047">
    <property type="entry name" value="Quinoprotein_ADH-like_sf"/>
</dbReference>
<gene>
    <name evidence="3" type="ORF">ACFOWD_06565</name>
</gene>
<reference evidence="4" key="1">
    <citation type="journal article" date="2019" name="Int. J. Syst. Evol. Microbiol.">
        <title>The Global Catalogue of Microorganisms (GCM) 10K type strain sequencing project: providing services to taxonomists for standard genome sequencing and annotation.</title>
        <authorList>
            <consortium name="The Broad Institute Genomics Platform"/>
            <consortium name="The Broad Institute Genome Sequencing Center for Infectious Disease"/>
            <person name="Wu L."/>
            <person name="Ma J."/>
        </authorList>
    </citation>
    <scope>NUCLEOTIDE SEQUENCE [LARGE SCALE GENOMIC DNA]</scope>
    <source>
        <strain evidence="4">CECT 8655</strain>
    </source>
</reference>